<evidence type="ECO:0000313" key="2">
    <source>
        <dbReference type="Proteomes" id="UP001218218"/>
    </source>
</evidence>
<evidence type="ECO:0000313" key="1">
    <source>
        <dbReference type="EMBL" id="KAJ7334322.1"/>
    </source>
</evidence>
<feature type="non-terminal residue" evidence="1">
    <location>
        <position position="156"/>
    </location>
</feature>
<accession>A0AAD6ZQH5</accession>
<proteinExistence type="predicted"/>
<dbReference type="EMBL" id="JARIHO010000033">
    <property type="protein sequence ID" value="KAJ7334322.1"/>
    <property type="molecule type" value="Genomic_DNA"/>
</dbReference>
<dbReference type="AlphaFoldDB" id="A0AAD6ZQH5"/>
<keyword evidence="2" id="KW-1185">Reference proteome</keyword>
<name>A0AAD6ZQH5_9AGAR</name>
<reference evidence="1" key="1">
    <citation type="submission" date="2023-03" db="EMBL/GenBank/DDBJ databases">
        <title>Massive genome expansion in bonnet fungi (Mycena s.s.) driven by repeated elements and novel gene families across ecological guilds.</title>
        <authorList>
            <consortium name="Lawrence Berkeley National Laboratory"/>
            <person name="Harder C.B."/>
            <person name="Miyauchi S."/>
            <person name="Viragh M."/>
            <person name="Kuo A."/>
            <person name="Thoen E."/>
            <person name="Andreopoulos B."/>
            <person name="Lu D."/>
            <person name="Skrede I."/>
            <person name="Drula E."/>
            <person name="Henrissat B."/>
            <person name="Morin E."/>
            <person name="Kohler A."/>
            <person name="Barry K."/>
            <person name="LaButti K."/>
            <person name="Morin E."/>
            <person name="Salamov A."/>
            <person name="Lipzen A."/>
            <person name="Mereny Z."/>
            <person name="Hegedus B."/>
            <person name="Baldrian P."/>
            <person name="Stursova M."/>
            <person name="Weitz H."/>
            <person name="Taylor A."/>
            <person name="Grigoriev I.V."/>
            <person name="Nagy L.G."/>
            <person name="Martin F."/>
            <person name="Kauserud H."/>
        </authorList>
    </citation>
    <scope>NUCLEOTIDE SEQUENCE</scope>
    <source>
        <strain evidence="1">CBHHK002</strain>
    </source>
</reference>
<feature type="non-terminal residue" evidence="1">
    <location>
        <position position="1"/>
    </location>
</feature>
<sequence length="156" mass="17488">GATRIPTLEKRHPQSKQVIATASTNEEKAAWLKAEFFPPPLAVSSVPDNAQYPLPAWEWKPVSDEVMRAAAARMKPYKATYPGSEPNCVLRECTDLLIPYAGPIFRSIDAFGHYPKWWAELLIHVLRKPGKPNYADPATMRPIALSKGFARWLNSC</sequence>
<protein>
    <submittedName>
        <fullName evidence="1">Uncharacterized protein</fullName>
    </submittedName>
</protein>
<dbReference type="Proteomes" id="UP001218218">
    <property type="component" value="Unassembled WGS sequence"/>
</dbReference>
<gene>
    <name evidence="1" type="ORF">DFH08DRAFT_645206</name>
</gene>
<organism evidence="1 2">
    <name type="scientific">Mycena albidolilacea</name>
    <dbReference type="NCBI Taxonomy" id="1033008"/>
    <lineage>
        <taxon>Eukaryota</taxon>
        <taxon>Fungi</taxon>
        <taxon>Dikarya</taxon>
        <taxon>Basidiomycota</taxon>
        <taxon>Agaricomycotina</taxon>
        <taxon>Agaricomycetes</taxon>
        <taxon>Agaricomycetidae</taxon>
        <taxon>Agaricales</taxon>
        <taxon>Marasmiineae</taxon>
        <taxon>Mycenaceae</taxon>
        <taxon>Mycena</taxon>
    </lineage>
</organism>
<comment type="caution">
    <text evidence="1">The sequence shown here is derived from an EMBL/GenBank/DDBJ whole genome shotgun (WGS) entry which is preliminary data.</text>
</comment>